<proteinExistence type="predicted"/>
<protein>
    <recommendedName>
        <fullName evidence="4">DUF2059 domain-containing protein</fullName>
    </recommendedName>
</protein>
<dbReference type="Proteomes" id="UP001595379">
    <property type="component" value="Unassembled WGS sequence"/>
</dbReference>
<organism evidence="2 3">
    <name type="scientific">Hyphobacterium vulgare</name>
    <dbReference type="NCBI Taxonomy" id="1736751"/>
    <lineage>
        <taxon>Bacteria</taxon>
        <taxon>Pseudomonadati</taxon>
        <taxon>Pseudomonadota</taxon>
        <taxon>Alphaproteobacteria</taxon>
        <taxon>Maricaulales</taxon>
        <taxon>Maricaulaceae</taxon>
        <taxon>Hyphobacterium</taxon>
    </lineage>
</organism>
<gene>
    <name evidence="2" type="ORF">ACFOOR_02955</name>
</gene>
<comment type="caution">
    <text evidence="2">The sequence shown here is derived from an EMBL/GenBank/DDBJ whole genome shotgun (WGS) entry which is preliminary data.</text>
</comment>
<feature type="chain" id="PRO_5046988251" description="DUF2059 domain-containing protein" evidence="1">
    <location>
        <begin position="22"/>
        <end position="229"/>
    </location>
</feature>
<reference evidence="3" key="1">
    <citation type="journal article" date="2019" name="Int. J. Syst. Evol. Microbiol.">
        <title>The Global Catalogue of Microorganisms (GCM) 10K type strain sequencing project: providing services to taxonomists for standard genome sequencing and annotation.</title>
        <authorList>
            <consortium name="The Broad Institute Genomics Platform"/>
            <consortium name="The Broad Institute Genome Sequencing Center for Infectious Disease"/>
            <person name="Wu L."/>
            <person name="Ma J."/>
        </authorList>
    </citation>
    <scope>NUCLEOTIDE SEQUENCE [LARGE SCALE GENOMIC DNA]</scope>
    <source>
        <strain evidence="3">KCTC 52487</strain>
    </source>
</reference>
<accession>A0ABV6ZUH3</accession>
<dbReference type="EMBL" id="JBHRSV010000001">
    <property type="protein sequence ID" value="MFC2925058.1"/>
    <property type="molecule type" value="Genomic_DNA"/>
</dbReference>
<keyword evidence="3" id="KW-1185">Reference proteome</keyword>
<evidence type="ECO:0000313" key="3">
    <source>
        <dbReference type="Proteomes" id="UP001595379"/>
    </source>
</evidence>
<evidence type="ECO:0008006" key="4">
    <source>
        <dbReference type="Google" id="ProtNLM"/>
    </source>
</evidence>
<dbReference type="RefSeq" id="WP_343163939.1">
    <property type="nucleotide sequence ID" value="NZ_JBHRSV010000001.1"/>
</dbReference>
<sequence>MLRRFALASLAAAGLAGPAFAQSDDGSRTPGLMHAPIGEDAVNIMIVGQDAFGDVFMEVAMLHDLPRDRDAEIASRIWEERNNTAPIFLMEAARRYASYAPEQALYAYFLARSRMIYDGQRCLDSTALEAVALVDQFAQEDIAPLMTDAEMVRAQLSDVYSSGEAFTHTTSPWWICSSGDSAFYAAQNDATLTRDEWLKLPNQWPSIQDTISQNMLANINALATAIAEQ</sequence>
<feature type="signal peptide" evidence="1">
    <location>
        <begin position="1"/>
        <end position="21"/>
    </location>
</feature>
<evidence type="ECO:0000313" key="2">
    <source>
        <dbReference type="EMBL" id="MFC2925058.1"/>
    </source>
</evidence>
<keyword evidence="1" id="KW-0732">Signal</keyword>
<evidence type="ECO:0000256" key="1">
    <source>
        <dbReference type="SAM" id="SignalP"/>
    </source>
</evidence>
<name>A0ABV6ZUH3_9PROT</name>